<sequence length="1795" mass="199241">MKTLSVYLISAITWSLCPPVVFSAPLGAIDAGFSRDDAGQPLCRNPTSPFDYSAKDRQHEELPVCSVDEDTSENTAMSLFARQEPPDDYTCAEGRPCRNGACCPKATGSCNYGPKACGTNGISPNDVCWSNCDAKAECGRYAATPGKKCPLNVCCSEFGFCGMTEEFCKVTDDEETSCQSNCKQPGPKDKDGNVQKRIIGYYEAWNYKKSCAGMGFSDIPVNALTHAYFSFGYITPGDFKIAPMDDLPTDLFSEFTAIKKRNSGLKAVVALGGWTFNDNGTATQPVFSNMVSTAANRKTFIGNLFGFMRKYGFDGVDFDWEYPGAGDRGGKPDDGKNFVTFLKELDEQNNKQPEKYIVSFTIPTSYWYLRHFDLKAIDHVDFVNIMSYDLHGIWDSTNPIGSNIFAHSNLTEIKSALDLLWRNDVPAKKLNLGLGFYGRSFTLVDPLCTTPGCGFRGGANPGSCSNNAGTLTYREIQQIIKDKKLKPHHDKKAAVKWINWDQDQWVSYDDAETFKQKIDFANDAGLSGLLIWAIDQDTKDLDALKGIVAPKGLALFSKKADKEAFWNDATVPDCYVSDCGDGCKPGWLRVETQPCGSAKAVTRHSTEDDSTLCCPMEGAPNKKDCSWRGTAPSCNGHCHDNEVTLQMNRWGDGKYCEDGNKAYCCKSPVAEGHDCYWAGVGKDCNGDDVPMTFSGTFLQLIGDLVGTFGGLQGKLLVDAVEEAGELFGIDVLKYYCCPKKDAKEFENCAWYGKPGSCFDDHCPVGSHSVQLTDSPYGLGEDCFPQVSRTRVFCCDPVNGASPFLPVPLENLFPDPPTGDDVDTDHELNTDDTSDDPDKTAFSFVVLTSPEDLQVSLDKRDGSHWELFNCTNTDSEAEQTIQMVCTDVSENSNCHKIGLGHGVPGTILQMPEGCGPGKYAVAKEMRPAKDQMMPRSLLDRIRHEPVVYDLTFDYDFQRVPRDKGKTQVRIDYSNQPGYWDTVVAAAVDGGRKKTRKRSMADVGHNHKRWLEEEFRDNAHFGGLETEEFHKRWFGETILEWLKTMTKGEIKKTYKHKLDDTYTAKIVEEKWECPGRDGYLLAQAQANIQVGTSFGFSLVASDLFSLSLDNAYLTFSNEGEITCIFTLEALVRFQYDSEERKLGEPIPFPGAGIRIPGIATIGPQLALRGRIEAGVTVSASLEAKLDVVSWEYEYRLPAEMDPSNPDKADYGDTGDKNGLLEPTFYAGVLAQGNAKAHLIAALEFGVEFDKRWSVAPLTAQVVADSWLEVKVGAGVSTVASCPFTWGMDAGVDLYAKAEGFKWQSGRYALPGSAKFTIYKGGTCPDLTQGSPSRRRSILDGSTTIPSLGYSNLAGMEPLADLDELPALDGRDDVRVSSLDVLAPRSLQKRAIGPFFKIPFGSLMCPNSEQGESSKKPCESISGWEDDQLNGALRRRGLPRLSGNGTRDEDSSDDDDDDSHLVSIQRRATSGRTVTFCKTKKSGQILTAPTYEPSSSLESKVTNLKTFDYQVPGQCNDFSFGTNNPPRTPIGDIYATEHILELQMVAMFLDEMNDKFGKTFPKFKPGAKAEKQDLCGAIRELWTGVPEKWLLEVDGVKNNPIDHIMTVFPGNGNPWVNEFVLLVKGVNTAKEGMWGRKEINSEETMGVYERSDPDKAIKNLKDVMTAMKYLQDTDVNRRLIDEKERVAARLKKLDKDLMPKWKRETNSGDEWDKWVSKDLENEWNKFMKAQATKARDKAVKYMDDYIEDLVDAYLTVTNENISNKPGEENEILKTLLEKIRKLRDEWKRYKPISWTNPF</sequence>
<proteinExistence type="predicted"/>
<name>A0ACC0UVU5_9HYPO</name>
<evidence type="ECO:0000313" key="2">
    <source>
        <dbReference type="Proteomes" id="UP001163324"/>
    </source>
</evidence>
<dbReference type="EMBL" id="CM047946">
    <property type="protein sequence ID" value="KAI9897362.1"/>
    <property type="molecule type" value="Genomic_DNA"/>
</dbReference>
<accession>A0ACC0UVU5</accession>
<dbReference type="Proteomes" id="UP001163324">
    <property type="component" value="Chromosome 7"/>
</dbReference>
<reference evidence="1" key="1">
    <citation type="submission" date="2022-10" db="EMBL/GenBank/DDBJ databases">
        <title>Complete Genome of Trichothecium roseum strain YXFP-22015, a Plant Pathogen Isolated from Citrus.</title>
        <authorList>
            <person name="Wang Y."/>
            <person name="Zhu L."/>
        </authorList>
    </citation>
    <scope>NUCLEOTIDE SEQUENCE</scope>
    <source>
        <strain evidence="1">YXFP-22015</strain>
    </source>
</reference>
<gene>
    <name evidence="1" type="ORF">N3K66_007218</name>
</gene>
<protein>
    <submittedName>
        <fullName evidence="1">Uncharacterized protein</fullName>
    </submittedName>
</protein>
<comment type="caution">
    <text evidence="1">The sequence shown here is derived from an EMBL/GenBank/DDBJ whole genome shotgun (WGS) entry which is preliminary data.</text>
</comment>
<evidence type="ECO:0000313" key="1">
    <source>
        <dbReference type="EMBL" id="KAI9897362.1"/>
    </source>
</evidence>
<organism evidence="1 2">
    <name type="scientific">Trichothecium roseum</name>
    <dbReference type="NCBI Taxonomy" id="47278"/>
    <lineage>
        <taxon>Eukaryota</taxon>
        <taxon>Fungi</taxon>
        <taxon>Dikarya</taxon>
        <taxon>Ascomycota</taxon>
        <taxon>Pezizomycotina</taxon>
        <taxon>Sordariomycetes</taxon>
        <taxon>Hypocreomycetidae</taxon>
        <taxon>Hypocreales</taxon>
        <taxon>Hypocreales incertae sedis</taxon>
        <taxon>Trichothecium</taxon>
    </lineage>
</organism>
<keyword evidence="2" id="KW-1185">Reference proteome</keyword>